<organism evidence="1 2">
    <name type="scientific">Rhodotorula graminis (strain WP1)</name>
    <dbReference type="NCBI Taxonomy" id="578459"/>
    <lineage>
        <taxon>Eukaryota</taxon>
        <taxon>Fungi</taxon>
        <taxon>Dikarya</taxon>
        <taxon>Basidiomycota</taxon>
        <taxon>Pucciniomycotina</taxon>
        <taxon>Microbotryomycetes</taxon>
        <taxon>Sporidiobolales</taxon>
        <taxon>Sporidiobolaceae</taxon>
        <taxon>Rhodotorula</taxon>
    </lineage>
</organism>
<dbReference type="RefSeq" id="XP_018270608.1">
    <property type="nucleotide sequence ID" value="XM_018414533.1"/>
</dbReference>
<proteinExistence type="predicted"/>
<keyword evidence="2" id="KW-1185">Reference proteome</keyword>
<dbReference type="InterPro" id="IPR032675">
    <property type="entry name" value="LRR_dom_sf"/>
</dbReference>
<dbReference type="Proteomes" id="UP000053890">
    <property type="component" value="Unassembled WGS sequence"/>
</dbReference>
<protein>
    <submittedName>
        <fullName evidence="1">Uncharacterized protein</fullName>
    </submittedName>
</protein>
<name>A0A194S216_RHOGW</name>
<dbReference type="EMBL" id="KQ474080">
    <property type="protein sequence ID" value="KPV74559.1"/>
    <property type="molecule type" value="Genomic_DNA"/>
</dbReference>
<reference evidence="1 2" key="1">
    <citation type="journal article" date="2015" name="Front. Microbiol.">
        <title>Genome sequence of the plant growth promoting endophytic yeast Rhodotorula graminis WP1.</title>
        <authorList>
            <person name="Firrincieli A."/>
            <person name="Otillar R."/>
            <person name="Salamov A."/>
            <person name="Schmutz J."/>
            <person name="Khan Z."/>
            <person name="Redman R.S."/>
            <person name="Fleck N.D."/>
            <person name="Lindquist E."/>
            <person name="Grigoriev I.V."/>
            <person name="Doty S.L."/>
        </authorList>
    </citation>
    <scope>NUCLEOTIDE SEQUENCE [LARGE SCALE GENOMIC DNA]</scope>
    <source>
        <strain evidence="1 2">WP1</strain>
    </source>
</reference>
<dbReference type="Gene3D" id="3.80.10.10">
    <property type="entry name" value="Ribonuclease Inhibitor"/>
    <property type="match status" value="1"/>
</dbReference>
<accession>A0A194S216</accession>
<evidence type="ECO:0000313" key="1">
    <source>
        <dbReference type="EMBL" id="KPV74559.1"/>
    </source>
</evidence>
<dbReference type="GeneID" id="28974981"/>
<evidence type="ECO:0000313" key="2">
    <source>
        <dbReference type="Proteomes" id="UP000053890"/>
    </source>
</evidence>
<dbReference type="AlphaFoldDB" id="A0A194S216"/>
<sequence length="524" mass="56885">MPSSASAHYAPAHLPGSYHPPASPLLPVARTTTTSTLALALPVPPQTRLWLGSMPDAVFEGIAHNLACDRGPESHLWSAPSRDLVVFASLSRAARRASRPYLFTTLKIRSAPATLGVASASGPARTITLGDVHAVRLEPDNLAVANLGAGPPKIFMTSAQWRHGEQDGRALAAFLEDGRLTKQLRRVRLETDRLPHGVIRRIGRALSTCPELVSLHLDDLLVYDEPAPRRSTGPPVLAQFNKLQNLQIFGADYQNKASKTLVPPDLSALATLRTVVLSRSDIPGYTCIKSLKPHLSRLTGLALVGGRSGPNVDDILKEISTVPTATPFAMRELVLSLETTEKCPQLFLRPALAVVGRTLRVLCLINFGKVSPDDCAVLANVAPQLTTLIVLASDGAFVNQWPYKVELYLAELKKLKGLRRLAWDKAPDAKAASRAKKNRRRTTPTDNQALFKTRRAVELKLIGRVLAKDESLISVFVTEGRVKNGWLGTEGTFNPASGEKVIIENQRLDLDQSIYSAWEAGKAA</sequence>
<dbReference type="SUPFAM" id="SSF52047">
    <property type="entry name" value="RNI-like"/>
    <property type="match status" value="1"/>
</dbReference>
<gene>
    <name evidence="1" type="ORF">RHOBADRAFT_45049</name>
</gene>